<keyword evidence="2" id="KW-0456">Lyase</keyword>
<dbReference type="CDD" id="cd06661">
    <property type="entry name" value="GGCT_like"/>
    <property type="match status" value="1"/>
</dbReference>
<feature type="compositionally biased region" description="Low complexity" evidence="3">
    <location>
        <begin position="1"/>
        <end position="18"/>
    </location>
</feature>
<protein>
    <recommendedName>
        <fullName evidence="1">gamma-glutamylcyclotransferase</fullName>
        <ecNumber evidence="1">4.3.2.9</ecNumber>
    </recommendedName>
</protein>
<feature type="region of interest" description="Disordered" evidence="3">
    <location>
        <begin position="1"/>
        <end position="30"/>
    </location>
</feature>
<organism evidence="4 5">
    <name type="scientific">Penicillium antarcticum</name>
    <dbReference type="NCBI Taxonomy" id="416450"/>
    <lineage>
        <taxon>Eukaryota</taxon>
        <taxon>Fungi</taxon>
        <taxon>Dikarya</taxon>
        <taxon>Ascomycota</taxon>
        <taxon>Pezizomycotina</taxon>
        <taxon>Eurotiomycetes</taxon>
        <taxon>Eurotiomycetidae</taxon>
        <taxon>Eurotiales</taxon>
        <taxon>Aspergillaceae</taxon>
        <taxon>Penicillium</taxon>
    </lineage>
</organism>
<sequence>MSSNPPTTELPTEAHTTTKPPIQPLPDSKTVHQKPKYLYFAYGSNLSPTQMKSRCRVDPESSSKPLAIATLPHWRWLICEAGYANVLPPPRVGLRVPSQDSDIAHQVPVSGTEGLVYGVLYEMDLGDEAILDTYEGVDIDAGKSTGEWVGVDVRPREQGDGSYNKCG</sequence>
<dbReference type="SUPFAM" id="SSF110857">
    <property type="entry name" value="Gamma-glutamyl cyclotransferase-like"/>
    <property type="match status" value="1"/>
</dbReference>
<accession>A0A1V6Q1J2</accession>
<reference evidence="5" key="1">
    <citation type="journal article" date="2017" name="Nat. Microbiol.">
        <title>Global analysis of biosynthetic gene clusters reveals vast potential of secondary metabolite production in Penicillium species.</title>
        <authorList>
            <person name="Nielsen J.C."/>
            <person name="Grijseels S."/>
            <person name="Prigent S."/>
            <person name="Ji B."/>
            <person name="Dainat J."/>
            <person name="Nielsen K.F."/>
            <person name="Frisvad J.C."/>
            <person name="Workman M."/>
            <person name="Nielsen J."/>
        </authorList>
    </citation>
    <scope>NUCLEOTIDE SEQUENCE [LARGE SCALE GENOMIC DNA]</scope>
    <source>
        <strain evidence="5">IBT 31811</strain>
    </source>
</reference>
<keyword evidence="5" id="KW-1185">Reference proteome</keyword>
<dbReference type="PANTHER" id="PTHR12935">
    <property type="entry name" value="GAMMA-GLUTAMYLCYCLOTRANSFERASE"/>
    <property type="match status" value="1"/>
</dbReference>
<evidence type="ECO:0000256" key="2">
    <source>
        <dbReference type="ARBA" id="ARBA00023239"/>
    </source>
</evidence>
<name>A0A1V6Q1J2_9EURO</name>
<evidence type="ECO:0000313" key="5">
    <source>
        <dbReference type="Proteomes" id="UP000191672"/>
    </source>
</evidence>
<gene>
    <name evidence="4" type="ORF">PENANT_c018G01464</name>
</gene>
<dbReference type="InterPro" id="IPR036568">
    <property type="entry name" value="GGCT-like_sf"/>
</dbReference>
<evidence type="ECO:0000256" key="1">
    <source>
        <dbReference type="ARBA" id="ARBA00012346"/>
    </source>
</evidence>
<dbReference type="PANTHER" id="PTHR12935:SF0">
    <property type="entry name" value="GAMMA-GLUTAMYLCYCLOTRANSFERASE"/>
    <property type="match status" value="1"/>
</dbReference>
<dbReference type="Gene3D" id="3.10.490.10">
    <property type="entry name" value="Gamma-glutamyl cyclotransferase-like"/>
    <property type="match status" value="1"/>
</dbReference>
<dbReference type="EC" id="4.3.2.9" evidence="1"/>
<dbReference type="Proteomes" id="UP000191672">
    <property type="component" value="Unassembled WGS sequence"/>
</dbReference>
<dbReference type="InterPro" id="IPR017939">
    <property type="entry name" value="G-Glutamylcylcotransferase"/>
</dbReference>
<evidence type="ECO:0000256" key="3">
    <source>
        <dbReference type="SAM" id="MobiDB-lite"/>
    </source>
</evidence>
<dbReference type="AlphaFoldDB" id="A0A1V6Q1J2"/>
<dbReference type="STRING" id="416450.A0A1V6Q1J2"/>
<dbReference type="InterPro" id="IPR013024">
    <property type="entry name" value="GGCT-like"/>
</dbReference>
<proteinExistence type="predicted"/>
<evidence type="ECO:0000313" key="4">
    <source>
        <dbReference type="EMBL" id="OQD83158.1"/>
    </source>
</evidence>
<dbReference type="EMBL" id="MDYN01000018">
    <property type="protein sequence ID" value="OQD83158.1"/>
    <property type="molecule type" value="Genomic_DNA"/>
</dbReference>
<comment type="caution">
    <text evidence="4">The sequence shown here is derived from an EMBL/GenBank/DDBJ whole genome shotgun (WGS) entry which is preliminary data.</text>
</comment>
<dbReference type="GO" id="GO:0003839">
    <property type="term" value="F:gamma-glutamylcyclotransferase activity"/>
    <property type="evidence" value="ECO:0007669"/>
    <property type="project" value="UniProtKB-EC"/>
</dbReference>